<dbReference type="EnsemblPlants" id="LPERR10G02850.1">
    <property type="protein sequence ID" value="LPERR10G02850.1"/>
    <property type="gene ID" value="LPERR10G02850"/>
</dbReference>
<evidence type="ECO:0000313" key="1">
    <source>
        <dbReference type="EnsemblPlants" id="LPERR10G02850.1"/>
    </source>
</evidence>
<reference evidence="2" key="2">
    <citation type="submission" date="2013-12" db="EMBL/GenBank/DDBJ databases">
        <authorList>
            <person name="Yu Y."/>
            <person name="Lee S."/>
            <person name="de Baynast K."/>
            <person name="Wissotski M."/>
            <person name="Liu L."/>
            <person name="Talag J."/>
            <person name="Goicoechea J."/>
            <person name="Angelova A."/>
            <person name="Jetty R."/>
            <person name="Kudrna D."/>
            <person name="Golser W."/>
            <person name="Rivera L."/>
            <person name="Zhang J."/>
            <person name="Wing R."/>
        </authorList>
    </citation>
    <scope>NUCLEOTIDE SEQUENCE</scope>
</reference>
<sequence>MSQKSSTEQLAPPSSWLPASQLRRRRLLVVPAADTARDRPSCLATDLTLPPCRFGSDESIRLALYGWNIAVPISGLPSPPRSIRPLRAAQHRVGAVAPTISTAAAAPSSLPA</sequence>
<organism evidence="1 2">
    <name type="scientific">Leersia perrieri</name>
    <dbReference type="NCBI Taxonomy" id="77586"/>
    <lineage>
        <taxon>Eukaryota</taxon>
        <taxon>Viridiplantae</taxon>
        <taxon>Streptophyta</taxon>
        <taxon>Embryophyta</taxon>
        <taxon>Tracheophyta</taxon>
        <taxon>Spermatophyta</taxon>
        <taxon>Magnoliopsida</taxon>
        <taxon>Liliopsida</taxon>
        <taxon>Poales</taxon>
        <taxon>Poaceae</taxon>
        <taxon>BOP clade</taxon>
        <taxon>Oryzoideae</taxon>
        <taxon>Oryzeae</taxon>
        <taxon>Oryzinae</taxon>
        <taxon>Leersia</taxon>
    </lineage>
</organism>
<dbReference type="Gramene" id="LPERR10G02850.1">
    <property type="protein sequence ID" value="LPERR10G02850.1"/>
    <property type="gene ID" value="LPERR10G02850"/>
</dbReference>
<evidence type="ECO:0000313" key="2">
    <source>
        <dbReference type="Proteomes" id="UP000032180"/>
    </source>
</evidence>
<dbReference type="AlphaFoldDB" id="A0A0D9XI58"/>
<reference evidence="1 2" key="1">
    <citation type="submission" date="2012-08" db="EMBL/GenBank/DDBJ databases">
        <title>Oryza genome evolution.</title>
        <authorList>
            <person name="Wing R.A."/>
        </authorList>
    </citation>
    <scope>NUCLEOTIDE SEQUENCE</scope>
</reference>
<keyword evidence="2" id="KW-1185">Reference proteome</keyword>
<proteinExistence type="predicted"/>
<reference evidence="1" key="3">
    <citation type="submission" date="2015-04" db="UniProtKB">
        <authorList>
            <consortium name="EnsemblPlants"/>
        </authorList>
    </citation>
    <scope>IDENTIFICATION</scope>
</reference>
<dbReference type="Proteomes" id="UP000032180">
    <property type="component" value="Chromosome 10"/>
</dbReference>
<dbReference type="HOGENOM" id="CLU_2149447_0_0_1"/>
<protein>
    <submittedName>
        <fullName evidence="1">Uncharacterized protein</fullName>
    </submittedName>
</protein>
<accession>A0A0D9XI58</accession>
<name>A0A0D9XI58_9ORYZ</name>